<dbReference type="Pfam" id="PF03473">
    <property type="entry name" value="MOSC"/>
    <property type="match status" value="1"/>
</dbReference>
<dbReference type="PANTHER" id="PTHR30212:SF2">
    <property type="entry name" value="PROTEIN YIIM"/>
    <property type="match status" value="1"/>
</dbReference>
<gene>
    <name evidence="2" type="ORF">PIG85_07850</name>
</gene>
<dbReference type="KEGG" id="wne:PIG85_07850"/>
<evidence type="ECO:0000313" key="3">
    <source>
        <dbReference type="Proteomes" id="UP001211044"/>
    </source>
</evidence>
<evidence type="ECO:0000313" key="2">
    <source>
        <dbReference type="EMBL" id="WCE45562.1"/>
    </source>
</evidence>
<dbReference type="Gene3D" id="2.40.33.20">
    <property type="entry name" value="PK beta-barrel domain-like"/>
    <property type="match status" value="1"/>
</dbReference>
<proteinExistence type="predicted"/>
<dbReference type="GO" id="GO:0030170">
    <property type="term" value="F:pyridoxal phosphate binding"/>
    <property type="evidence" value="ECO:0007669"/>
    <property type="project" value="InterPro"/>
</dbReference>
<dbReference type="Proteomes" id="UP001211044">
    <property type="component" value="Chromosome"/>
</dbReference>
<dbReference type="InterPro" id="IPR052353">
    <property type="entry name" value="Benzoxazolinone_Detox_Enz"/>
</dbReference>
<dbReference type="GO" id="GO:0003824">
    <property type="term" value="F:catalytic activity"/>
    <property type="evidence" value="ECO:0007669"/>
    <property type="project" value="InterPro"/>
</dbReference>
<feature type="domain" description="MOSC" evidence="1">
    <location>
        <begin position="35"/>
        <end position="169"/>
    </location>
</feature>
<dbReference type="InterPro" id="IPR005302">
    <property type="entry name" value="MoCF_Sase_C"/>
</dbReference>
<dbReference type="GO" id="GO:0030151">
    <property type="term" value="F:molybdenum ion binding"/>
    <property type="evidence" value="ECO:0007669"/>
    <property type="project" value="InterPro"/>
</dbReference>
<evidence type="ECO:0000259" key="1">
    <source>
        <dbReference type="PROSITE" id="PS51340"/>
    </source>
</evidence>
<dbReference type="InterPro" id="IPR011037">
    <property type="entry name" value="Pyrv_Knase-like_insert_dom_sf"/>
</dbReference>
<reference evidence="2" key="1">
    <citation type="submission" date="2023-01" db="EMBL/GenBank/DDBJ databases">
        <title>Comparative Genomic Analysis of the Clinically-Derived Winkia Strain NY0527 Provides Evidence into the Taxonomic Reassignment of Winkia neuii and Characterizes Their Virulence Traits.</title>
        <authorList>
            <person name="Cai X."/>
            <person name="Peng Y."/>
            <person name="Li M."/>
            <person name="Qiu Y."/>
            <person name="Wang Y."/>
            <person name="Xu L."/>
            <person name="Hou Q."/>
        </authorList>
    </citation>
    <scope>NUCLEOTIDE SEQUENCE</scope>
    <source>
        <strain evidence="2">NY0527</strain>
    </source>
</reference>
<sequence length="214" mass="23231">MPIVLSTCVARPHDNPARKGSRTGIEKLPRQSIDVFAPGPNYGDGSGVTGDFIGDDKHHGGADKAVYAYAREELDFWGRRLGRTLPDGYFGENLTTEGICWARAIINQKLRVGSALLQVSVPRTPCRTFAVWLNERGWVKTFTERGDCGCYFRVLTAGTICPGDQIHFEPSPTHGITMGQAFAAKMGNKEAAAKVVAAACLPAHHHNKLVKLLG</sequence>
<dbReference type="EMBL" id="CP116394">
    <property type="protein sequence ID" value="WCE45562.1"/>
    <property type="molecule type" value="Genomic_DNA"/>
</dbReference>
<name>A0AB38XMH5_9ACTO</name>
<dbReference type="AlphaFoldDB" id="A0AB38XMH5"/>
<dbReference type="PANTHER" id="PTHR30212">
    <property type="entry name" value="PROTEIN YIIM"/>
    <property type="match status" value="1"/>
</dbReference>
<organism evidence="2 3">
    <name type="scientific">Winkia neuii subsp. anitrata</name>
    <dbReference type="NCBI Taxonomy" id="29318"/>
    <lineage>
        <taxon>Bacteria</taxon>
        <taxon>Bacillati</taxon>
        <taxon>Actinomycetota</taxon>
        <taxon>Actinomycetes</taxon>
        <taxon>Actinomycetales</taxon>
        <taxon>Actinomycetaceae</taxon>
        <taxon>Winkia</taxon>
    </lineage>
</organism>
<dbReference type="RefSeq" id="WP_048706832.1">
    <property type="nucleotide sequence ID" value="NZ_CP116394.1"/>
</dbReference>
<dbReference type="PROSITE" id="PS51340">
    <property type="entry name" value="MOSC"/>
    <property type="match status" value="1"/>
</dbReference>
<protein>
    <submittedName>
        <fullName evidence="2">MOSC domain-containing protein</fullName>
    </submittedName>
</protein>
<dbReference type="SUPFAM" id="SSF50800">
    <property type="entry name" value="PK beta-barrel domain-like"/>
    <property type="match status" value="1"/>
</dbReference>
<accession>A0AB38XMH5</accession>